<evidence type="ECO:0000313" key="1">
    <source>
        <dbReference type="EMBL" id="EUB61311.1"/>
    </source>
</evidence>
<keyword evidence="2" id="KW-1185">Reference proteome</keyword>
<accession>W6UJK1</accession>
<organism evidence="1 2">
    <name type="scientific">Echinococcus granulosus</name>
    <name type="common">Hydatid tapeworm</name>
    <dbReference type="NCBI Taxonomy" id="6210"/>
    <lineage>
        <taxon>Eukaryota</taxon>
        <taxon>Metazoa</taxon>
        <taxon>Spiralia</taxon>
        <taxon>Lophotrochozoa</taxon>
        <taxon>Platyhelminthes</taxon>
        <taxon>Cestoda</taxon>
        <taxon>Eucestoda</taxon>
        <taxon>Cyclophyllidea</taxon>
        <taxon>Taeniidae</taxon>
        <taxon>Echinococcus</taxon>
        <taxon>Echinococcus granulosus group</taxon>
    </lineage>
</organism>
<name>W6UJK1_ECHGR</name>
<dbReference type="EMBL" id="APAU02000021">
    <property type="protein sequence ID" value="EUB61311.1"/>
    <property type="molecule type" value="Genomic_DNA"/>
</dbReference>
<evidence type="ECO:0000313" key="2">
    <source>
        <dbReference type="Proteomes" id="UP000019149"/>
    </source>
</evidence>
<dbReference type="GeneID" id="36339512"/>
<gene>
    <name evidence="1" type="ORF">EGR_03797</name>
</gene>
<reference evidence="1 2" key="1">
    <citation type="journal article" date="2013" name="Nat. Genet.">
        <title>The genome of the hydatid tapeworm Echinococcus granulosus.</title>
        <authorList>
            <person name="Zheng H."/>
            <person name="Zhang W."/>
            <person name="Zhang L."/>
            <person name="Zhang Z."/>
            <person name="Li J."/>
            <person name="Lu G."/>
            <person name="Zhu Y."/>
            <person name="Wang Y."/>
            <person name="Huang Y."/>
            <person name="Liu J."/>
            <person name="Kang H."/>
            <person name="Chen J."/>
            <person name="Wang L."/>
            <person name="Chen A."/>
            <person name="Yu S."/>
            <person name="Gao Z."/>
            <person name="Jin L."/>
            <person name="Gu W."/>
            <person name="Wang Z."/>
            <person name="Zhao L."/>
            <person name="Shi B."/>
            <person name="Wen H."/>
            <person name="Lin R."/>
            <person name="Jones M.K."/>
            <person name="Brejova B."/>
            <person name="Vinar T."/>
            <person name="Zhao G."/>
            <person name="McManus D.P."/>
            <person name="Chen Z."/>
            <person name="Zhou Y."/>
            <person name="Wang S."/>
        </authorList>
    </citation>
    <scope>NUCLEOTIDE SEQUENCE [LARGE SCALE GENOMIC DNA]</scope>
</reference>
<protein>
    <submittedName>
        <fullName evidence="1">Uncharacterized protein</fullName>
    </submittedName>
</protein>
<sequence>MATSHFERRPRRAPPPVNLLRPTSQRSPFVFTSLIPSHICPSGFYTTTTEVFIRVP</sequence>
<comment type="caution">
    <text evidence="1">The sequence shown here is derived from an EMBL/GenBank/DDBJ whole genome shotgun (WGS) entry which is preliminary data.</text>
</comment>
<dbReference type="CTD" id="36339512"/>
<proteinExistence type="predicted"/>
<dbReference type="KEGG" id="egl:EGR_03797"/>
<dbReference type="AlphaFoldDB" id="W6UJK1"/>
<dbReference type="Proteomes" id="UP000019149">
    <property type="component" value="Unassembled WGS sequence"/>
</dbReference>
<dbReference type="RefSeq" id="XP_024352507.1">
    <property type="nucleotide sequence ID" value="XM_024493046.1"/>
</dbReference>